<feature type="region of interest" description="Disordered" evidence="1">
    <location>
        <begin position="1"/>
        <end position="21"/>
    </location>
</feature>
<accession>A0A9N7RAP7</accession>
<feature type="non-terminal residue" evidence="2">
    <location>
        <position position="1"/>
    </location>
</feature>
<dbReference type="Proteomes" id="UP001153555">
    <property type="component" value="Unassembled WGS sequence"/>
</dbReference>
<reference evidence="2" key="1">
    <citation type="submission" date="2019-12" db="EMBL/GenBank/DDBJ databases">
        <authorList>
            <person name="Scholes J."/>
        </authorList>
    </citation>
    <scope>NUCLEOTIDE SEQUENCE</scope>
</reference>
<keyword evidence="3" id="KW-1185">Reference proteome</keyword>
<dbReference type="AlphaFoldDB" id="A0A9N7RAP7"/>
<feature type="compositionally biased region" description="Low complexity" evidence="1">
    <location>
        <begin position="62"/>
        <end position="78"/>
    </location>
</feature>
<organism evidence="2 3">
    <name type="scientific">Striga hermonthica</name>
    <name type="common">Purple witchweed</name>
    <name type="synonym">Buchnera hermonthica</name>
    <dbReference type="NCBI Taxonomy" id="68872"/>
    <lineage>
        <taxon>Eukaryota</taxon>
        <taxon>Viridiplantae</taxon>
        <taxon>Streptophyta</taxon>
        <taxon>Embryophyta</taxon>
        <taxon>Tracheophyta</taxon>
        <taxon>Spermatophyta</taxon>
        <taxon>Magnoliopsida</taxon>
        <taxon>eudicotyledons</taxon>
        <taxon>Gunneridae</taxon>
        <taxon>Pentapetalae</taxon>
        <taxon>asterids</taxon>
        <taxon>lamiids</taxon>
        <taxon>Lamiales</taxon>
        <taxon>Orobanchaceae</taxon>
        <taxon>Buchnereae</taxon>
        <taxon>Striga</taxon>
    </lineage>
</organism>
<feature type="region of interest" description="Disordered" evidence="1">
    <location>
        <begin position="54"/>
        <end position="78"/>
    </location>
</feature>
<protein>
    <submittedName>
        <fullName evidence="2">Uncharacterized protein</fullName>
    </submittedName>
</protein>
<gene>
    <name evidence="2" type="ORF">SHERM_20540</name>
</gene>
<dbReference type="EMBL" id="CACSLK010024540">
    <property type="protein sequence ID" value="CAA0823380.1"/>
    <property type="molecule type" value="Genomic_DNA"/>
</dbReference>
<comment type="caution">
    <text evidence="2">The sequence shown here is derived from an EMBL/GenBank/DDBJ whole genome shotgun (WGS) entry which is preliminary data.</text>
</comment>
<feature type="non-terminal residue" evidence="2">
    <location>
        <position position="78"/>
    </location>
</feature>
<evidence type="ECO:0000256" key="1">
    <source>
        <dbReference type="SAM" id="MobiDB-lite"/>
    </source>
</evidence>
<proteinExistence type="predicted"/>
<name>A0A9N7RAP7_STRHE</name>
<evidence type="ECO:0000313" key="2">
    <source>
        <dbReference type="EMBL" id="CAA0823380.1"/>
    </source>
</evidence>
<sequence length="78" mass="8055">ASAAGRHPVAPTQRQSRLASTRVRVPTSKYLLWCTSAPGSVQRCLVPTHIASGSAGIPSCASSSTQSSLVHVSRGQTP</sequence>
<evidence type="ECO:0000313" key="3">
    <source>
        <dbReference type="Proteomes" id="UP001153555"/>
    </source>
</evidence>